<dbReference type="GO" id="GO:0051082">
    <property type="term" value="F:unfolded protein binding"/>
    <property type="evidence" value="ECO:0007669"/>
    <property type="project" value="InterPro"/>
</dbReference>
<dbReference type="GO" id="GO:0051131">
    <property type="term" value="P:chaperone-mediated protein complex assembly"/>
    <property type="evidence" value="ECO:0007669"/>
    <property type="project" value="TreeGrafter"/>
</dbReference>
<dbReference type="PANTHER" id="PTHR46787">
    <property type="entry name" value="SYNDROMES PUTATIVE CHAPERONIN-RELATED"/>
    <property type="match status" value="1"/>
</dbReference>
<protein>
    <recommendedName>
        <fullName evidence="2">McKusick-Kaufman/Bardet-Biedl syndromes chaperonin</fullName>
    </recommendedName>
</protein>
<dbReference type="GO" id="GO:0032502">
    <property type="term" value="P:developmental process"/>
    <property type="evidence" value="ECO:0007669"/>
    <property type="project" value="TreeGrafter"/>
</dbReference>
<dbReference type="InterPro" id="IPR027409">
    <property type="entry name" value="GroEL-like_apical_dom_sf"/>
</dbReference>
<dbReference type="GO" id="GO:0005634">
    <property type="term" value="C:nucleus"/>
    <property type="evidence" value="ECO:0007669"/>
    <property type="project" value="TreeGrafter"/>
</dbReference>
<dbReference type="InterPro" id="IPR027413">
    <property type="entry name" value="GROEL-like_equatorial_sf"/>
</dbReference>
<reference evidence="1" key="1">
    <citation type="submission" date="2014-12" db="EMBL/GenBank/DDBJ databases">
        <title>Insight into the proteome of Arion vulgaris.</title>
        <authorList>
            <person name="Aradska J."/>
            <person name="Bulat T."/>
            <person name="Smidak R."/>
            <person name="Sarate P."/>
            <person name="Gangsoo J."/>
            <person name="Sialana F."/>
            <person name="Bilban M."/>
            <person name="Lubec G."/>
        </authorList>
    </citation>
    <scope>NUCLEOTIDE SEQUENCE</scope>
    <source>
        <tissue evidence="1">Skin</tissue>
    </source>
</reference>
<dbReference type="GO" id="GO:0060271">
    <property type="term" value="P:cilium assembly"/>
    <property type="evidence" value="ECO:0007669"/>
    <property type="project" value="InterPro"/>
</dbReference>
<dbReference type="Gene3D" id="3.30.260.10">
    <property type="entry name" value="TCP-1-like chaperonin intermediate domain"/>
    <property type="match status" value="1"/>
</dbReference>
<gene>
    <name evidence="1" type="primary">ORF129207</name>
</gene>
<dbReference type="Gene3D" id="1.10.560.10">
    <property type="entry name" value="GroEL-like equatorial domain"/>
    <property type="match status" value="1"/>
</dbReference>
<evidence type="ECO:0000313" key="1">
    <source>
        <dbReference type="EMBL" id="CEK82020.1"/>
    </source>
</evidence>
<dbReference type="PANTHER" id="PTHR46787:SF1">
    <property type="entry name" value="MOLECULAR CHAPERONE MKKS"/>
    <property type="match status" value="1"/>
</dbReference>
<dbReference type="GO" id="GO:1902636">
    <property type="term" value="C:kinociliary basal body"/>
    <property type="evidence" value="ECO:0007669"/>
    <property type="project" value="TreeGrafter"/>
</dbReference>
<dbReference type="Pfam" id="PF00118">
    <property type="entry name" value="Cpn60_TCP1"/>
    <property type="match status" value="1"/>
</dbReference>
<evidence type="ECO:0008006" key="2">
    <source>
        <dbReference type="Google" id="ProtNLM"/>
    </source>
</evidence>
<dbReference type="GO" id="GO:0005524">
    <property type="term" value="F:ATP binding"/>
    <property type="evidence" value="ECO:0007669"/>
    <property type="project" value="InterPro"/>
</dbReference>
<dbReference type="InterPro" id="IPR028790">
    <property type="entry name" value="MKKS"/>
</dbReference>
<dbReference type="SUPFAM" id="SSF48592">
    <property type="entry name" value="GroEL equatorial domain-like"/>
    <property type="match status" value="1"/>
</dbReference>
<dbReference type="AlphaFoldDB" id="A0A0B7AQ43"/>
<organism evidence="1">
    <name type="scientific">Arion vulgaris</name>
    <dbReference type="NCBI Taxonomy" id="1028688"/>
    <lineage>
        <taxon>Eukaryota</taxon>
        <taxon>Metazoa</taxon>
        <taxon>Spiralia</taxon>
        <taxon>Lophotrochozoa</taxon>
        <taxon>Mollusca</taxon>
        <taxon>Gastropoda</taxon>
        <taxon>Heterobranchia</taxon>
        <taxon>Euthyneura</taxon>
        <taxon>Panpulmonata</taxon>
        <taxon>Eupulmonata</taxon>
        <taxon>Stylommatophora</taxon>
        <taxon>Helicina</taxon>
        <taxon>Arionoidea</taxon>
        <taxon>Arionidae</taxon>
        <taxon>Arion</taxon>
    </lineage>
</organism>
<sequence length="601" mass="66923">MSSSFVSRVESVHPSYLHIHHKVSTKVQKVVNVFLDLLSSCAGPSGKIHVVRNNCGGHVIFTSTSTRLLESVFVTCPELKLVVAAVQSHLNQNSDCGLFMGCVCLQMIQLSVRSGIHFHIHRSLFDIFLHTIVDYVRSPDCKISVKADFTDIQVLLAYVRSVVTSKRLLNETRFESMKLSELIMKAFVESIPAHHSNMKIINSNGVYILDVVKSHIRESRIEHGLLLEYPELSAIGGLIDITSKLRLEVRDEFSTSSHVKVALFTCSMSGDMEEIMDVTFEATKLQFEHVENSVLDKMLNLCDCLEKCQVGLVLCQKVIHPKLKVVLRLKGILFIDRLGLQKIPYLQDLTGAHPIVSVLSTSNIIDHLGWIDSVSHVLVNDKSYLHLTRTSASVVTFILCAEWEEKLAELKNCVKTSLHGLYTLSKDQRLLAGGGCWQTHCSYVLKNKICMQLPDLAEQVGCTQAQILSSLAVFRSSLHHWVRSLSDSSEDVLVDLSSFHCWRVLKGRELQVTESEISSCCCGLKSVSTNILQDFDVISEHEHTSAFNSPNIDIKKTPVIDNMDFSNIILDNISPALQALERGVCAANVVLSIAVSISDKN</sequence>
<proteinExistence type="predicted"/>
<dbReference type="SUPFAM" id="SSF52029">
    <property type="entry name" value="GroEL apical domain-like"/>
    <property type="match status" value="1"/>
</dbReference>
<dbReference type="InterPro" id="IPR027410">
    <property type="entry name" value="TCP-1-like_intermed_sf"/>
</dbReference>
<dbReference type="EMBL" id="HACG01035155">
    <property type="protein sequence ID" value="CEK82020.1"/>
    <property type="molecule type" value="Transcribed_RNA"/>
</dbReference>
<dbReference type="GO" id="GO:0005737">
    <property type="term" value="C:cytoplasm"/>
    <property type="evidence" value="ECO:0007669"/>
    <property type="project" value="TreeGrafter"/>
</dbReference>
<name>A0A0B7AQ43_9EUPU</name>
<dbReference type="InterPro" id="IPR002423">
    <property type="entry name" value="Cpn60/GroEL/TCP-1"/>
</dbReference>
<accession>A0A0B7AQ43</accession>
<dbReference type="Gene3D" id="3.50.7.10">
    <property type="entry name" value="GroEL"/>
    <property type="match status" value="1"/>
</dbReference>
<dbReference type="GO" id="GO:0006457">
    <property type="term" value="P:protein folding"/>
    <property type="evidence" value="ECO:0007669"/>
    <property type="project" value="InterPro"/>
</dbReference>